<dbReference type="InterPro" id="IPR041624">
    <property type="entry name" value="RGI_lyase"/>
</dbReference>
<dbReference type="Pfam" id="PF21348">
    <property type="entry name" value="RGL11_C"/>
    <property type="match status" value="1"/>
</dbReference>
<dbReference type="SUPFAM" id="SSF52266">
    <property type="entry name" value="SGNH hydrolase"/>
    <property type="match status" value="1"/>
</dbReference>
<dbReference type="Proteomes" id="UP000094578">
    <property type="component" value="Unassembled WGS sequence"/>
</dbReference>
<dbReference type="Gene3D" id="3.40.50.1110">
    <property type="entry name" value="SGNH hydrolase"/>
    <property type="match status" value="1"/>
</dbReference>
<dbReference type="InterPro" id="IPR049366">
    <property type="entry name" value="RGL11_C"/>
</dbReference>
<keyword evidence="4" id="KW-1185">Reference proteome</keyword>
<evidence type="ECO:0000259" key="1">
    <source>
        <dbReference type="Pfam" id="PF18370"/>
    </source>
</evidence>
<proteinExistence type="predicted"/>
<dbReference type="PANTHER" id="PTHR43118:SF1">
    <property type="entry name" value="RHAMNOGALACTURONAN LYASE (EUROFUNG)"/>
    <property type="match status" value="1"/>
</dbReference>
<dbReference type="SUPFAM" id="SSF69318">
    <property type="entry name" value="Integrin alpha N-terminal domain"/>
    <property type="match status" value="1"/>
</dbReference>
<dbReference type="EMBL" id="MDER01000031">
    <property type="protein sequence ID" value="ODP29294.1"/>
    <property type="molecule type" value="Genomic_DNA"/>
</dbReference>
<dbReference type="Gene3D" id="2.60.40.10">
    <property type="entry name" value="Immunoglobulins"/>
    <property type="match status" value="1"/>
</dbReference>
<dbReference type="Pfam" id="PF00657">
    <property type="entry name" value="Lipase_GDSL"/>
    <property type="match status" value="1"/>
</dbReference>
<accession>A0A1E3L6K3</accession>
<reference evidence="3 4" key="1">
    <citation type="submission" date="2016-08" db="EMBL/GenBank/DDBJ databases">
        <title>Genome sequencing of Paenibacillus sp. TI45-13ar, isolated from Korean traditional nuruk.</title>
        <authorList>
            <person name="Kim S.-J."/>
        </authorList>
    </citation>
    <scope>NUCLEOTIDE SEQUENCE [LARGE SCALE GENOMIC DNA]</scope>
    <source>
        <strain evidence="3 4">TI45-13ar</strain>
    </source>
</reference>
<dbReference type="PATRIC" id="fig|1886670.3.peg.1328"/>
<keyword evidence="3" id="KW-0378">Hydrolase</keyword>
<organism evidence="3 4">
    <name type="scientific">Paenibacillus nuruki</name>
    <dbReference type="NCBI Taxonomy" id="1886670"/>
    <lineage>
        <taxon>Bacteria</taxon>
        <taxon>Bacillati</taxon>
        <taxon>Bacillota</taxon>
        <taxon>Bacilli</taxon>
        <taxon>Bacillales</taxon>
        <taxon>Paenibacillaceae</taxon>
        <taxon>Paenibacillus</taxon>
    </lineage>
</organism>
<evidence type="ECO:0000313" key="3">
    <source>
        <dbReference type="EMBL" id="ODP29294.1"/>
    </source>
</evidence>
<dbReference type="InterPro" id="IPR028994">
    <property type="entry name" value="Integrin_alpha_N"/>
</dbReference>
<dbReference type="EC" id="3.1.1.11" evidence="3"/>
<feature type="domain" description="Rhamnogalacturonan lyase family 11 C-terminal" evidence="2">
    <location>
        <begin position="396"/>
        <end position="893"/>
    </location>
</feature>
<sequence length="899" mass="99016">MNRSLEYRRWVSLVLIMVMVCTLLPLNRSIAAEDQAEQNHTSFPSTTEQVEQVQSVINNTYEQESVVVSNPTVYLAGDSTVQTYATSKQPQAGWGQMIDRHLDEKVKISNQAIGGRSSRSFIEQGRLDTILNQIQPGDYLMIQFGHNDADTKPERYTPVPDYKVYLKQYIDGARAHGATPILVTPVGRRDFNTTTGQFNISFPNYVTAMKEVATQTNTKLIDLSARSVAYYNSIGAEESKKVFLHVPAGVYPNFPDGVVDNTHFQEYGAIQIARLVAQGIADVQIPLSEHVQNLTVTENTAVASGQRAMEKLNRGLVAVKSKNGIYVGWRMLGLDANNIAFNLYRDGVLVNSQPITGATNVLDAKGTVTSVYTLFTVQNGKETSVSTPVSVWQQQYKSVPLQKPADGVTKDGVAYTYSANDASVGDLDGDGEYEIVLLWSPSNAKDNSQSGYTGIVYLDAYKLNGTHLWRINMGPNIRAGAHYSPFVVYDLDGDGKSEVALRTADGTIDGQGKVIGDAKADYRNSAGYVLTGPEFLTVFKGTTGAALDTVNYDPPRGTVASWGDNYGNRVDRFLAGVAYLDGQRPSFVMTRGYYTRTVLVAYDFRDGKITKRWTYDTNVGNQTTYTAQGNHALNVADVDGDGKDEINFGSISIDDNGTPRYTTGLGHGDAQHLGDLNPNRAGLEVFGVHEHKDSPYGMEVHDANTGQVLWGVYTGLDTGRGMSADIDPRFPGEEVWAATITNAQHVPITGLYSITGEVISKNIPSSTNFGIWWDGDLLRELLDDNRIDKWDYMNNTTTNLLTATGSSSNNGTKATPNLQADLYGDWREEVVLRSSDNNELRIYTTTDMTDYRLRTLMHDPVYRLSVAWQNAGYNQPPHPGFHLGADMKQPPVPDIYYVQ</sequence>
<dbReference type="InterPro" id="IPR036514">
    <property type="entry name" value="SGNH_hydro_sf"/>
</dbReference>
<dbReference type="CDD" id="cd01821">
    <property type="entry name" value="Rhamnogalacturan_acetylesterase_like"/>
    <property type="match status" value="1"/>
</dbReference>
<protein>
    <submittedName>
        <fullName evidence="3">Pectinesterase</fullName>
        <ecNumber evidence="3">3.1.1.11</ecNumber>
    </submittedName>
</protein>
<dbReference type="InterPro" id="IPR013783">
    <property type="entry name" value="Ig-like_fold"/>
</dbReference>
<dbReference type="Pfam" id="PF18370">
    <property type="entry name" value="RGI_lyase"/>
    <property type="match status" value="1"/>
</dbReference>
<dbReference type="PANTHER" id="PTHR43118">
    <property type="entry name" value="RHAMNOGALACTURONAN LYASE (EUROFUNG)"/>
    <property type="match status" value="1"/>
</dbReference>
<name>A0A1E3L6K3_9BACL</name>
<dbReference type="GO" id="GO:0030599">
    <property type="term" value="F:pectinesterase activity"/>
    <property type="evidence" value="ECO:0007669"/>
    <property type="project" value="UniProtKB-EC"/>
</dbReference>
<dbReference type="InterPro" id="IPR034641">
    <property type="entry name" value="RGL11"/>
</dbReference>
<dbReference type="InterPro" id="IPR001087">
    <property type="entry name" value="GDSL"/>
</dbReference>
<dbReference type="InterPro" id="IPR037459">
    <property type="entry name" value="RhgT-like"/>
</dbReference>
<comment type="caution">
    <text evidence="3">The sequence shown here is derived from an EMBL/GenBank/DDBJ whole genome shotgun (WGS) entry which is preliminary data.</text>
</comment>
<dbReference type="STRING" id="1886670.PTI45_01303"/>
<dbReference type="RefSeq" id="WP_281181684.1">
    <property type="nucleotide sequence ID" value="NZ_MDER01000031.1"/>
</dbReference>
<dbReference type="CDD" id="cd10318">
    <property type="entry name" value="RGL11"/>
    <property type="match status" value="1"/>
</dbReference>
<evidence type="ECO:0000313" key="4">
    <source>
        <dbReference type="Proteomes" id="UP000094578"/>
    </source>
</evidence>
<feature type="domain" description="Rhamnogalacturonan I lyase beta-sheet" evidence="1">
    <location>
        <begin position="307"/>
        <end position="392"/>
    </location>
</feature>
<gene>
    <name evidence="3" type="ORF">PTI45_01303</name>
</gene>
<evidence type="ECO:0000259" key="2">
    <source>
        <dbReference type="Pfam" id="PF21348"/>
    </source>
</evidence>
<dbReference type="AlphaFoldDB" id="A0A1E3L6K3"/>